<accession>A0A3M6UED1</accession>
<keyword evidence="2" id="KW-1185">Reference proteome</keyword>
<dbReference type="InterPro" id="IPR022773">
    <property type="entry name" value="Siva"/>
</dbReference>
<proteinExistence type="predicted"/>
<protein>
    <submittedName>
        <fullName evidence="1">Uncharacterized protein</fullName>
    </submittedName>
</protein>
<gene>
    <name evidence="1" type="ORF">pdam_00003755</name>
</gene>
<sequence>MSKREFPFDQSCPMQLKTHVNTTEFEKSNNMENVYAKTLEALREGMERYENGEIEEGICNETVNCDRCRQTKTGRGVKCAFCERNACGDCRRECVHCDKMFCLLCLVANYDERYERYFCLGNLPQRDAGIHHI</sequence>
<dbReference type="PANTHER" id="PTHR14365:SF1">
    <property type="entry name" value="APOPTOSIS REGULATORY PROTEIN SIVA"/>
    <property type="match status" value="1"/>
</dbReference>
<organism evidence="1 2">
    <name type="scientific">Pocillopora damicornis</name>
    <name type="common">Cauliflower coral</name>
    <name type="synonym">Millepora damicornis</name>
    <dbReference type="NCBI Taxonomy" id="46731"/>
    <lineage>
        <taxon>Eukaryota</taxon>
        <taxon>Metazoa</taxon>
        <taxon>Cnidaria</taxon>
        <taxon>Anthozoa</taxon>
        <taxon>Hexacorallia</taxon>
        <taxon>Scleractinia</taxon>
        <taxon>Astrocoeniina</taxon>
        <taxon>Pocilloporidae</taxon>
        <taxon>Pocillopora</taxon>
    </lineage>
</organism>
<dbReference type="PANTHER" id="PTHR14365">
    <property type="entry name" value="APOPTOSIS REGULATORY PROTEIN SIVA"/>
    <property type="match status" value="1"/>
</dbReference>
<dbReference type="AlphaFoldDB" id="A0A3M6UED1"/>
<evidence type="ECO:0000313" key="2">
    <source>
        <dbReference type="Proteomes" id="UP000275408"/>
    </source>
</evidence>
<dbReference type="GO" id="GO:0005175">
    <property type="term" value="F:CD27 receptor binding"/>
    <property type="evidence" value="ECO:0007669"/>
    <property type="project" value="TreeGrafter"/>
</dbReference>
<reference evidence="1 2" key="1">
    <citation type="journal article" date="2018" name="Sci. Rep.">
        <title>Comparative analysis of the Pocillopora damicornis genome highlights role of immune system in coral evolution.</title>
        <authorList>
            <person name="Cunning R."/>
            <person name="Bay R.A."/>
            <person name="Gillette P."/>
            <person name="Baker A.C."/>
            <person name="Traylor-Knowles N."/>
        </authorList>
    </citation>
    <scope>NUCLEOTIDE SEQUENCE [LARGE SCALE GENOMIC DNA]</scope>
    <source>
        <strain evidence="1">RSMAS</strain>
        <tissue evidence="1">Whole animal</tissue>
    </source>
</reference>
<dbReference type="GO" id="GO:0097191">
    <property type="term" value="P:extrinsic apoptotic signaling pathway"/>
    <property type="evidence" value="ECO:0007669"/>
    <property type="project" value="TreeGrafter"/>
</dbReference>
<dbReference type="OrthoDB" id="60860at2759"/>
<evidence type="ECO:0000313" key="1">
    <source>
        <dbReference type="EMBL" id="RMX52027.1"/>
    </source>
</evidence>
<comment type="caution">
    <text evidence="1">The sequence shown here is derived from an EMBL/GenBank/DDBJ whole genome shotgun (WGS) entry which is preliminary data.</text>
</comment>
<dbReference type="EMBL" id="RCHS01001704">
    <property type="protein sequence ID" value="RMX52027.1"/>
    <property type="molecule type" value="Genomic_DNA"/>
</dbReference>
<name>A0A3M6UED1_POCDA</name>
<dbReference type="Proteomes" id="UP000275408">
    <property type="component" value="Unassembled WGS sequence"/>
</dbReference>
<dbReference type="Pfam" id="PF05458">
    <property type="entry name" value="Siva"/>
    <property type="match status" value="1"/>
</dbReference>